<protein>
    <submittedName>
        <fullName evidence="15">Methyl-accepting chemotaxis protein</fullName>
    </submittedName>
</protein>
<dbReference type="SUPFAM" id="SSF58104">
    <property type="entry name" value="Methyl-accepting chemotaxis protein (MCP) signaling domain"/>
    <property type="match status" value="1"/>
</dbReference>
<comment type="subcellular location">
    <subcellularLocation>
        <location evidence="1">Cell inner membrane</location>
        <topology evidence="1">Multi-pass membrane protein</topology>
    </subcellularLocation>
</comment>
<dbReference type="InterPro" id="IPR004089">
    <property type="entry name" value="MCPsignal_dom"/>
</dbReference>
<keyword evidence="2" id="KW-1003">Cell membrane</keyword>
<dbReference type="FunFam" id="1.10.287.950:FF:000001">
    <property type="entry name" value="Methyl-accepting chemotaxis sensory transducer"/>
    <property type="match status" value="1"/>
</dbReference>
<dbReference type="PROSITE" id="PS50885">
    <property type="entry name" value="HAMP"/>
    <property type="match status" value="1"/>
</dbReference>
<comment type="similarity">
    <text evidence="10">Belongs to the methyl-accepting chemotaxis (MCP) protein family.</text>
</comment>
<name>A0A6G6ISS7_PSENT</name>
<keyword evidence="7 12" id="KW-1133">Transmembrane helix</keyword>
<dbReference type="Proteomes" id="UP000501063">
    <property type="component" value="Chromosome"/>
</dbReference>
<dbReference type="InterPro" id="IPR004090">
    <property type="entry name" value="Chemotax_Me-accpt_rcpt"/>
</dbReference>
<dbReference type="Pfam" id="PF00672">
    <property type="entry name" value="HAMP"/>
    <property type="match status" value="1"/>
</dbReference>
<evidence type="ECO:0000256" key="8">
    <source>
        <dbReference type="ARBA" id="ARBA00023136"/>
    </source>
</evidence>
<dbReference type="AlphaFoldDB" id="A0A6G6ISS7"/>
<feature type="domain" description="Methyl-accepting transducer" evidence="13">
    <location>
        <begin position="296"/>
        <end position="532"/>
    </location>
</feature>
<keyword evidence="6 12" id="KW-0812">Transmembrane</keyword>
<evidence type="ECO:0000259" key="13">
    <source>
        <dbReference type="PROSITE" id="PS50111"/>
    </source>
</evidence>
<keyword evidence="8 12" id="KW-0472">Membrane</keyword>
<evidence type="ECO:0000256" key="10">
    <source>
        <dbReference type="ARBA" id="ARBA00029447"/>
    </source>
</evidence>
<dbReference type="GO" id="GO:0005886">
    <property type="term" value="C:plasma membrane"/>
    <property type="evidence" value="ECO:0007669"/>
    <property type="project" value="UniProtKB-SubCell"/>
</dbReference>
<dbReference type="PRINTS" id="PR00260">
    <property type="entry name" value="CHEMTRNSDUCR"/>
</dbReference>
<feature type="transmembrane region" description="Helical" evidence="12">
    <location>
        <begin position="12"/>
        <end position="34"/>
    </location>
</feature>
<dbReference type="GO" id="GO:0006935">
    <property type="term" value="P:chemotaxis"/>
    <property type="evidence" value="ECO:0007669"/>
    <property type="project" value="UniProtKB-KW"/>
</dbReference>
<dbReference type="GO" id="GO:0007165">
    <property type="term" value="P:signal transduction"/>
    <property type="evidence" value="ECO:0007669"/>
    <property type="project" value="UniProtKB-KW"/>
</dbReference>
<dbReference type="EMBL" id="CP049140">
    <property type="protein sequence ID" value="QIE86003.1"/>
    <property type="molecule type" value="Genomic_DNA"/>
</dbReference>
<sequence length="568" mass="60096">MAMNSLSVRLKLYLLIGCSAGALAMVGACGWWSIQSISGALHAIGNRSLPAVTALSAMHGARLESAKAMQDGVAFRPSQYDDIPVKDDLIDEMQALFKEILELAAHASSEGEKAFAAYEALPRTAEEETLWAQAKPVWQDYREIDERQMELTQAVARSSDWDSLTRNYSVFAANTIQWSGVVDQLTPILKQLGALNLASAVESQRIGEETVRRTQTLMLAIIAGALVIVCVLGMLVARSIITPLLAIRTVIGQVSDSNDFTLRAKVVGRDEAAQTAAAFNLLLENVRKSLQEVVTTTATVGKAADQALSVSREIAGSAMEQSRSATAMAAAADQMTTNIGHIALNTEQAAARSRDASSGAEAGAENVAQTAGEMELLAGEITHAGQAVIDLGRESDRISKVVDVIREVAEQTNLLALNAAIEAARAGEQGRGFAVVADEVRKLAERTTSSAKEISQLVASMQDSTRAAVGTVESVVARAQGGKALSEVAAERIGRVRDSARQATESVSDVSAALSEQGRAAKEIAQRVEAIAFMSEAACDAGERAASVSRDLEQAARGLSESVGRFRV</sequence>
<evidence type="ECO:0000256" key="7">
    <source>
        <dbReference type="ARBA" id="ARBA00022989"/>
    </source>
</evidence>
<dbReference type="CDD" id="cd11386">
    <property type="entry name" value="MCP_signal"/>
    <property type="match status" value="1"/>
</dbReference>
<evidence type="ECO:0000256" key="6">
    <source>
        <dbReference type="ARBA" id="ARBA00022692"/>
    </source>
</evidence>
<feature type="domain" description="HAMP" evidence="14">
    <location>
        <begin position="238"/>
        <end position="291"/>
    </location>
</feature>
<dbReference type="SMART" id="SM00283">
    <property type="entry name" value="MA"/>
    <property type="match status" value="1"/>
</dbReference>
<keyword evidence="5" id="KW-0997">Cell inner membrane</keyword>
<dbReference type="InterPro" id="IPR003122">
    <property type="entry name" value="Tar_rcpt_lig-bd"/>
</dbReference>
<proteinExistence type="inferred from homology"/>
<evidence type="ECO:0000256" key="12">
    <source>
        <dbReference type="SAM" id="Phobius"/>
    </source>
</evidence>
<evidence type="ECO:0000256" key="2">
    <source>
        <dbReference type="ARBA" id="ARBA00022475"/>
    </source>
</evidence>
<dbReference type="InterPro" id="IPR003660">
    <property type="entry name" value="HAMP_dom"/>
</dbReference>
<dbReference type="Gene3D" id="1.10.287.950">
    <property type="entry name" value="Methyl-accepting chemotaxis protein"/>
    <property type="match status" value="1"/>
</dbReference>
<dbReference type="PANTHER" id="PTHR32089">
    <property type="entry name" value="METHYL-ACCEPTING CHEMOTAXIS PROTEIN MCPB"/>
    <property type="match status" value="1"/>
</dbReference>
<evidence type="ECO:0000256" key="5">
    <source>
        <dbReference type="ARBA" id="ARBA00022519"/>
    </source>
</evidence>
<accession>A0A6G6ISS7</accession>
<dbReference type="PROSITE" id="PS50111">
    <property type="entry name" value="CHEMOTAXIS_TRANSDUC_2"/>
    <property type="match status" value="1"/>
</dbReference>
<keyword evidence="9 11" id="KW-0807">Transducer</keyword>
<evidence type="ECO:0000256" key="11">
    <source>
        <dbReference type="PROSITE-ProRule" id="PRU00284"/>
    </source>
</evidence>
<organism evidence="15 16">
    <name type="scientific">Pseudomonas nitroreducens</name>
    <dbReference type="NCBI Taxonomy" id="46680"/>
    <lineage>
        <taxon>Bacteria</taxon>
        <taxon>Pseudomonadati</taxon>
        <taxon>Pseudomonadota</taxon>
        <taxon>Gammaproteobacteria</taxon>
        <taxon>Pseudomonadales</taxon>
        <taxon>Pseudomonadaceae</taxon>
        <taxon>Pseudomonas</taxon>
    </lineage>
</organism>
<dbReference type="GO" id="GO:0004888">
    <property type="term" value="F:transmembrane signaling receptor activity"/>
    <property type="evidence" value="ECO:0007669"/>
    <property type="project" value="InterPro"/>
</dbReference>
<evidence type="ECO:0000259" key="14">
    <source>
        <dbReference type="PROSITE" id="PS50885"/>
    </source>
</evidence>
<evidence type="ECO:0000256" key="9">
    <source>
        <dbReference type="ARBA" id="ARBA00023224"/>
    </source>
</evidence>
<dbReference type="PANTHER" id="PTHR32089:SF119">
    <property type="entry name" value="METHYL-ACCEPTING CHEMOTAXIS PROTEIN CTPL"/>
    <property type="match status" value="1"/>
</dbReference>
<dbReference type="Pfam" id="PF00015">
    <property type="entry name" value="MCPsignal"/>
    <property type="match status" value="1"/>
</dbReference>
<reference evidence="15 16" key="1">
    <citation type="submission" date="2020-02" db="EMBL/GenBank/DDBJ databases">
        <title>Integrative conjugative elements (ICEs) and plasmids drive adaptation of Pseudomonas nitroreducens strain HBP1 to wastewater environment.</title>
        <authorList>
            <person name="Sentchilo V."/>
            <person name="Carraro N."/>
            <person name="Bertelli C."/>
            <person name="van der Meer J.R."/>
        </authorList>
    </citation>
    <scope>NUCLEOTIDE SEQUENCE [LARGE SCALE GENOMIC DNA]</scope>
    <source>
        <strain evidence="15 16">HBP1</strain>
    </source>
</reference>
<keyword evidence="3" id="KW-0488">Methylation</keyword>
<dbReference type="KEGG" id="pnt:G5B91_06875"/>
<keyword evidence="4" id="KW-0145">Chemotaxis</keyword>
<gene>
    <name evidence="15" type="ORF">G5B91_06875</name>
</gene>
<dbReference type="SMART" id="SM00304">
    <property type="entry name" value="HAMP"/>
    <property type="match status" value="1"/>
</dbReference>
<evidence type="ECO:0000313" key="15">
    <source>
        <dbReference type="EMBL" id="QIE86003.1"/>
    </source>
</evidence>
<evidence type="ECO:0000256" key="1">
    <source>
        <dbReference type="ARBA" id="ARBA00004429"/>
    </source>
</evidence>
<evidence type="ECO:0000256" key="4">
    <source>
        <dbReference type="ARBA" id="ARBA00022500"/>
    </source>
</evidence>
<dbReference type="Pfam" id="PF02203">
    <property type="entry name" value="TarH"/>
    <property type="match status" value="1"/>
</dbReference>
<evidence type="ECO:0000313" key="16">
    <source>
        <dbReference type="Proteomes" id="UP000501063"/>
    </source>
</evidence>
<feature type="transmembrane region" description="Helical" evidence="12">
    <location>
        <begin position="217"/>
        <end position="237"/>
    </location>
</feature>
<evidence type="ECO:0000256" key="3">
    <source>
        <dbReference type="ARBA" id="ARBA00022481"/>
    </source>
</evidence>